<keyword evidence="4" id="KW-0812">Transmembrane</keyword>
<evidence type="ECO:0000256" key="4">
    <source>
        <dbReference type="ARBA" id="ARBA00022692"/>
    </source>
</evidence>
<comment type="caution">
    <text evidence="9">The sequence shown here is derived from an EMBL/GenBank/DDBJ whole genome shotgun (WGS) entry which is preliminary data.</text>
</comment>
<dbReference type="Pfam" id="PF13620">
    <property type="entry name" value="CarboxypepD_reg"/>
    <property type="match status" value="1"/>
</dbReference>
<name>A0ABP9DEP0_9BACT</name>
<dbReference type="Pfam" id="PF25183">
    <property type="entry name" value="OMP_b-brl_4"/>
    <property type="match status" value="1"/>
</dbReference>
<dbReference type="InterPro" id="IPR057601">
    <property type="entry name" value="Oar-like_b-barrel"/>
</dbReference>
<evidence type="ECO:0000256" key="1">
    <source>
        <dbReference type="ARBA" id="ARBA00004571"/>
    </source>
</evidence>
<keyword evidence="2" id="KW-0813">Transport</keyword>
<evidence type="ECO:0000256" key="2">
    <source>
        <dbReference type="ARBA" id="ARBA00022448"/>
    </source>
</evidence>
<dbReference type="Gene3D" id="2.60.40.1120">
    <property type="entry name" value="Carboxypeptidase-like, regulatory domain"/>
    <property type="match status" value="1"/>
</dbReference>
<keyword evidence="6" id="KW-0998">Cell outer membrane</keyword>
<comment type="subcellular location">
    <subcellularLocation>
        <location evidence="1">Cell outer membrane</location>
        <topology evidence="1">Multi-pass membrane protein</topology>
    </subcellularLocation>
</comment>
<dbReference type="InterPro" id="IPR039426">
    <property type="entry name" value="TonB-dep_rcpt-like"/>
</dbReference>
<evidence type="ECO:0000256" key="5">
    <source>
        <dbReference type="ARBA" id="ARBA00023136"/>
    </source>
</evidence>
<dbReference type="SUPFAM" id="SSF56935">
    <property type="entry name" value="Porins"/>
    <property type="match status" value="1"/>
</dbReference>
<dbReference type="PANTHER" id="PTHR30069">
    <property type="entry name" value="TONB-DEPENDENT OUTER MEMBRANE RECEPTOR"/>
    <property type="match status" value="1"/>
</dbReference>
<keyword evidence="7" id="KW-0732">Signal</keyword>
<keyword evidence="10" id="KW-1185">Reference proteome</keyword>
<dbReference type="InterPro" id="IPR036942">
    <property type="entry name" value="Beta-barrel_TonB_sf"/>
</dbReference>
<evidence type="ECO:0000313" key="10">
    <source>
        <dbReference type="Proteomes" id="UP001500298"/>
    </source>
</evidence>
<sequence length="1046" mass="116601">MHVRILQFTLVVLGFVYFTSATAVAQNTTAAMNGVVTDRAGEPLPGATVIAVHGPSGTQYGISTLFDGSYTLRGMRVGGPYQISISFIGYQKLELSGIFLKLGESKKLNVTLAEDAVNMDEVEVTANASADINSERTGAATSVSSEQLKALPTISRSTSDFTRLTPQSNGNSFGGRNNLYNNFSLDGSVFNNSFGLDVATPGGQAGAQPVSLDAIEQVQVSLAPFDVREGGFTGAGVNAVTKSGTNEFKGTVYTFGRNENMIGNKVAGQQIDNLDYFTHQTGFSLGGPIVKNKLFFFVNAEAERANERAHGFVANRGEEVGGNVTSVSYDDIMAVKNHLMNEWGYDAGEFENYNHQKSNDKLLVKLDWNINKDHNFSIRYNHLSAWKDILPHPEAIIGRGPTPYRLPFSNSSYKTNSVINSWMGELNSRFGNKASNKLQIGYSNFHDFRTPWSEPFPVIDIFDTNGQLAITAGSEIFSTNNVVTQDVFQFRDDFTYYTAKHTFTAGTNIEIFKFDNSFNLFYYPWHMFFSLEDFLNTTKADMDFNAQVTEAQKNDYFWSELDVAQAAFYVQDEFQVTDNFKLTMGVRMDIPIYLSEVAYDSTTAEFDGWVDADGKPANVDPSTFPKARPLWSPRVGFNWDITGDQRKQLRGGSGIFTGRIPFVWLGNQATNYKIDPGYTFQVNDTEDDFKFPQVWKTNLAYDHSFGKGWFASLEGIFSRDLNAVVHRNYNILAPSENAEGTGDNRPIFGGFDETNIYSGSEGSIGFLDAGAIVLENVDKGYQYSLTAQVKKQFLFGLNIMGAYTFQESKDFTSIPAEIAADAFQRNPQVMGPNNSQFAHSRYGLRHRFITSVDYRKEYAGGKLATSIALFGEVAKGNRYSYTYVGDMNRDGIATNNDLIYVPADQNDIVFADPTTADAQWTALDAFIEQDPYLSTRRGEYADRNGAMLPWYTQFDIRMLQDYNFTVAGRKNTLQLSLDILNFGNMLNSNWGVRQLPTTTSPINFEGYQDGTNVPMFSFDTNLKESFTNDVSIMSKWQMQVGARWIF</sequence>
<proteinExistence type="predicted"/>
<feature type="domain" description="TonB-dependent transporter Oar-like beta-barrel" evidence="8">
    <location>
        <begin position="240"/>
        <end position="672"/>
    </location>
</feature>
<evidence type="ECO:0000256" key="6">
    <source>
        <dbReference type="ARBA" id="ARBA00023237"/>
    </source>
</evidence>
<protein>
    <submittedName>
        <fullName evidence="9">Carboxypeptidase regulatory-like domain-containing protein</fullName>
    </submittedName>
</protein>
<dbReference type="InterPro" id="IPR008969">
    <property type="entry name" value="CarboxyPept-like_regulatory"/>
</dbReference>
<organism evidence="9 10">
    <name type="scientific">Algivirga pacifica</name>
    <dbReference type="NCBI Taxonomy" id="1162670"/>
    <lineage>
        <taxon>Bacteria</taxon>
        <taxon>Pseudomonadati</taxon>
        <taxon>Bacteroidota</taxon>
        <taxon>Cytophagia</taxon>
        <taxon>Cytophagales</taxon>
        <taxon>Flammeovirgaceae</taxon>
        <taxon>Algivirga</taxon>
    </lineage>
</organism>
<accession>A0ABP9DEP0</accession>
<dbReference type="PANTHER" id="PTHR30069:SF46">
    <property type="entry name" value="OAR PROTEIN"/>
    <property type="match status" value="1"/>
</dbReference>
<dbReference type="Gene3D" id="2.40.170.20">
    <property type="entry name" value="TonB-dependent receptor, beta-barrel domain"/>
    <property type="match status" value="1"/>
</dbReference>
<feature type="chain" id="PRO_5045314497" evidence="7">
    <location>
        <begin position="26"/>
        <end position="1046"/>
    </location>
</feature>
<dbReference type="Proteomes" id="UP001500298">
    <property type="component" value="Unassembled WGS sequence"/>
</dbReference>
<gene>
    <name evidence="9" type="ORF">GCM10023331_27180</name>
</gene>
<dbReference type="SUPFAM" id="SSF49464">
    <property type="entry name" value="Carboxypeptidase regulatory domain-like"/>
    <property type="match status" value="1"/>
</dbReference>
<evidence type="ECO:0000259" key="8">
    <source>
        <dbReference type="Pfam" id="PF25183"/>
    </source>
</evidence>
<dbReference type="EMBL" id="BAABJX010000042">
    <property type="protein sequence ID" value="GAA4840748.1"/>
    <property type="molecule type" value="Genomic_DNA"/>
</dbReference>
<reference evidence="10" key="1">
    <citation type="journal article" date="2019" name="Int. J. Syst. Evol. Microbiol.">
        <title>The Global Catalogue of Microorganisms (GCM) 10K type strain sequencing project: providing services to taxonomists for standard genome sequencing and annotation.</title>
        <authorList>
            <consortium name="The Broad Institute Genomics Platform"/>
            <consortium name="The Broad Institute Genome Sequencing Center for Infectious Disease"/>
            <person name="Wu L."/>
            <person name="Ma J."/>
        </authorList>
    </citation>
    <scope>NUCLEOTIDE SEQUENCE [LARGE SCALE GENOMIC DNA]</scope>
    <source>
        <strain evidence="10">JCM 18326</strain>
    </source>
</reference>
<evidence type="ECO:0000256" key="7">
    <source>
        <dbReference type="SAM" id="SignalP"/>
    </source>
</evidence>
<keyword evidence="3" id="KW-1134">Transmembrane beta strand</keyword>
<evidence type="ECO:0000256" key="3">
    <source>
        <dbReference type="ARBA" id="ARBA00022452"/>
    </source>
</evidence>
<evidence type="ECO:0000313" key="9">
    <source>
        <dbReference type="EMBL" id="GAA4840748.1"/>
    </source>
</evidence>
<feature type="signal peptide" evidence="7">
    <location>
        <begin position="1"/>
        <end position="25"/>
    </location>
</feature>
<dbReference type="RefSeq" id="WP_345372682.1">
    <property type="nucleotide sequence ID" value="NZ_BAABJX010000042.1"/>
</dbReference>
<keyword evidence="5" id="KW-0472">Membrane</keyword>